<dbReference type="GO" id="GO:0051604">
    <property type="term" value="P:protein maturation"/>
    <property type="evidence" value="ECO:0007669"/>
    <property type="project" value="TreeGrafter"/>
</dbReference>
<dbReference type="Gene3D" id="2.30.30.140">
    <property type="match status" value="1"/>
</dbReference>
<dbReference type="RefSeq" id="WP_079547121.1">
    <property type="nucleotide sequence ID" value="NZ_CP117826.1"/>
</dbReference>
<name>A0AAU8AAD9_9FIRM</name>
<dbReference type="AlphaFoldDB" id="A0AAU8AAD9"/>
<organism evidence="2">
    <name type="scientific">Christensenella massiliensis</name>
    <dbReference type="NCBI Taxonomy" id="1805714"/>
    <lineage>
        <taxon>Bacteria</taxon>
        <taxon>Bacillati</taxon>
        <taxon>Bacillota</taxon>
        <taxon>Clostridia</taxon>
        <taxon>Christensenellales</taxon>
        <taxon>Christensenellaceae</taxon>
        <taxon>Christensenella</taxon>
    </lineage>
</organism>
<dbReference type="GO" id="GO:0005506">
    <property type="term" value="F:iron ion binding"/>
    <property type="evidence" value="ECO:0007669"/>
    <property type="project" value="TreeGrafter"/>
</dbReference>
<proteinExistence type="inferred from homology"/>
<gene>
    <name evidence="2" type="ORF">PUP29_03935</name>
</gene>
<comment type="similarity">
    <text evidence="1">Belongs to the HupF/HypC family.</text>
</comment>
<accession>A0AAU8AAD9</accession>
<evidence type="ECO:0000256" key="1">
    <source>
        <dbReference type="ARBA" id="ARBA00006018"/>
    </source>
</evidence>
<dbReference type="SUPFAM" id="SSF159127">
    <property type="entry name" value="HupF/HypC-like"/>
    <property type="match status" value="1"/>
</dbReference>
<evidence type="ECO:0000313" key="2">
    <source>
        <dbReference type="EMBL" id="XCC63073.1"/>
    </source>
</evidence>
<dbReference type="PANTHER" id="PTHR35177">
    <property type="entry name" value="HYDROGENASE MATURATION FACTOR HYBG"/>
    <property type="match status" value="1"/>
</dbReference>
<dbReference type="PANTHER" id="PTHR35177:SF2">
    <property type="entry name" value="HYDROGENASE MATURATION FACTOR HYBG"/>
    <property type="match status" value="1"/>
</dbReference>
<dbReference type="Pfam" id="PF01455">
    <property type="entry name" value="HupF_HypC"/>
    <property type="match status" value="1"/>
</dbReference>
<dbReference type="GO" id="GO:1902670">
    <property type="term" value="F:carbon dioxide binding"/>
    <property type="evidence" value="ECO:0007669"/>
    <property type="project" value="TreeGrafter"/>
</dbReference>
<dbReference type="EMBL" id="CP117826">
    <property type="protein sequence ID" value="XCC63073.1"/>
    <property type="molecule type" value="Genomic_DNA"/>
</dbReference>
<dbReference type="InterPro" id="IPR001109">
    <property type="entry name" value="Hydrogenase_HupF/HypC"/>
</dbReference>
<reference evidence="2" key="1">
    <citation type="submission" date="2023-02" db="EMBL/GenBank/DDBJ databases">
        <title>Gut commensal Christensenella minuta modulates host metabolism via a new class of secondary bile acids.</title>
        <authorList>
            <person name="Liu C."/>
        </authorList>
    </citation>
    <scope>NUCLEOTIDE SEQUENCE</scope>
    <source>
        <strain evidence="2">CA70</strain>
    </source>
</reference>
<protein>
    <submittedName>
        <fullName evidence="2">HypC/HybG/HupF family hydrogenase formation chaperone</fullName>
    </submittedName>
</protein>
<sequence length="70" mass="7237">MCVAVPGTVISVEGTVAAVDFSGNVVRAEAGLVSVKPGDFVLVHAGCILQVLTKQDHDSLMELLKEIDGS</sequence>